<comment type="caution">
    <text evidence="2">The sequence shown here is derived from an EMBL/GenBank/DDBJ whole genome shotgun (WGS) entry which is preliminary data.</text>
</comment>
<dbReference type="PANTHER" id="PTHR46401:SF2">
    <property type="entry name" value="GLYCOSYLTRANSFERASE WBBK-RELATED"/>
    <property type="match status" value="1"/>
</dbReference>
<dbReference type="EMBL" id="VYQE01000004">
    <property type="protein sequence ID" value="KAA9006931.1"/>
    <property type="molecule type" value="Genomic_DNA"/>
</dbReference>
<dbReference type="GO" id="GO:0016757">
    <property type="term" value="F:glycosyltransferase activity"/>
    <property type="evidence" value="ECO:0007669"/>
    <property type="project" value="TreeGrafter"/>
</dbReference>
<keyword evidence="1 2" id="KW-0808">Transferase</keyword>
<dbReference type="Proteomes" id="UP000326554">
    <property type="component" value="Unassembled WGS sequence"/>
</dbReference>
<dbReference type="Pfam" id="PF13692">
    <property type="entry name" value="Glyco_trans_1_4"/>
    <property type="match status" value="1"/>
</dbReference>
<protein>
    <submittedName>
        <fullName evidence="2">Glycosyltransferase family 4 protein</fullName>
    </submittedName>
</protein>
<keyword evidence="3" id="KW-1185">Reference proteome</keyword>
<evidence type="ECO:0000313" key="2">
    <source>
        <dbReference type="EMBL" id="KAA9006931.1"/>
    </source>
</evidence>
<organism evidence="2 3">
    <name type="scientific">Histidinibacterium aquaticum</name>
    <dbReference type="NCBI Taxonomy" id="2613962"/>
    <lineage>
        <taxon>Bacteria</taxon>
        <taxon>Pseudomonadati</taxon>
        <taxon>Pseudomonadota</taxon>
        <taxon>Alphaproteobacteria</taxon>
        <taxon>Rhodobacterales</taxon>
        <taxon>Paracoccaceae</taxon>
        <taxon>Histidinibacterium</taxon>
    </lineage>
</organism>
<evidence type="ECO:0000256" key="1">
    <source>
        <dbReference type="ARBA" id="ARBA00022679"/>
    </source>
</evidence>
<dbReference type="Gene3D" id="3.40.50.2000">
    <property type="entry name" value="Glycogen Phosphorylase B"/>
    <property type="match status" value="1"/>
</dbReference>
<accession>A0A5J5GFM9</accession>
<dbReference type="PANTHER" id="PTHR46401">
    <property type="entry name" value="GLYCOSYLTRANSFERASE WBBK-RELATED"/>
    <property type="match status" value="1"/>
</dbReference>
<reference evidence="2 3" key="1">
    <citation type="submission" date="2019-09" db="EMBL/GenBank/DDBJ databases">
        <authorList>
            <person name="Park J.-S."/>
            <person name="Choi H.-J."/>
        </authorList>
    </citation>
    <scope>NUCLEOTIDE SEQUENCE [LARGE SCALE GENOMIC DNA]</scope>
    <source>
        <strain evidence="2 3">176SS1-4</strain>
    </source>
</reference>
<dbReference type="AlphaFoldDB" id="A0A5J5GFM9"/>
<evidence type="ECO:0000313" key="3">
    <source>
        <dbReference type="Proteomes" id="UP000326554"/>
    </source>
</evidence>
<name>A0A5J5GFM9_9RHOB</name>
<dbReference type="CDD" id="cd03809">
    <property type="entry name" value="GT4_MtfB-like"/>
    <property type="match status" value="1"/>
</dbReference>
<sequence>MALTTAHEPPARLIDLTRLASRAGRRMTGIDRVERAYLGELLDRQTPLFALMRTPYGYLLLDRSGAQDFCSRLDTCEFGAPDGLARLGRRRPEPVRALESRARERALARCLRSGLGRMLRRSIPAGAAYLNLGHSNLTPRTLGAVRSVQNSRLAVFIHDTIPLDFPQYQREGSVERFRQHLDLAGQADIILTSSDAAAQGISRHLSDPPPIHAAPLGVDLKTPDRSALPGGIETDRPYFVVLGTLEPRKNIGLLLDVWERLGAEPPLLYLVGRRGWNNEEVFARLDAGVPGVTELPDLSDGAVAALLSGARALLFPSEAEGFGLPLAEAAALGTPVVCGDLAICREVLGEVGIYLPTSDPYPWENTVRTLTEQTPPDPPSYAAPTWADHFAVALSVT</sequence>
<proteinExistence type="predicted"/>
<gene>
    <name evidence="2" type="ORF">F3S47_14265</name>
</gene>
<dbReference type="SUPFAM" id="SSF53756">
    <property type="entry name" value="UDP-Glycosyltransferase/glycogen phosphorylase"/>
    <property type="match status" value="1"/>
</dbReference>